<dbReference type="Gene3D" id="1.20.1330.10">
    <property type="entry name" value="f41 fragment of flagellin, N-terminal domain"/>
    <property type="match status" value="1"/>
</dbReference>
<dbReference type="GO" id="GO:0005576">
    <property type="term" value="C:extracellular region"/>
    <property type="evidence" value="ECO:0007669"/>
    <property type="project" value="UniProtKB-SubCell"/>
</dbReference>
<organism evidence="6 7">
    <name type="scientific">Candidatus Phaeomarinibacter ectocarpi</name>
    <dbReference type="NCBI Taxonomy" id="1458461"/>
    <lineage>
        <taxon>Bacteria</taxon>
        <taxon>Pseudomonadati</taxon>
        <taxon>Pseudomonadota</taxon>
        <taxon>Alphaproteobacteria</taxon>
        <taxon>Hyphomicrobiales</taxon>
        <taxon>Parvibaculaceae</taxon>
        <taxon>Candidatus Phaeomarinibacter</taxon>
    </lineage>
</organism>
<evidence type="ECO:0000313" key="7">
    <source>
        <dbReference type="Proteomes" id="UP000032160"/>
    </source>
</evidence>
<feature type="domain" description="Flagellin N-terminal" evidence="4">
    <location>
        <begin position="14"/>
        <end position="112"/>
    </location>
</feature>
<feature type="domain" description="Flagellin C-terminal" evidence="5">
    <location>
        <begin position="294"/>
        <end position="379"/>
    </location>
</feature>
<keyword evidence="6" id="KW-0966">Cell projection</keyword>
<dbReference type="STRING" id="1458461.BN1012_Phect309"/>
<evidence type="ECO:0000256" key="2">
    <source>
        <dbReference type="ARBA" id="ARBA00023143"/>
    </source>
</evidence>
<name>X5M6A9_9HYPH</name>
<dbReference type="SUPFAM" id="SSF64518">
    <property type="entry name" value="Phase 1 flagellin"/>
    <property type="match status" value="1"/>
</dbReference>
<dbReference type="EMBL" id="HG966617">
    <property type="protein sequence ID" value="CDO58523.1"/>
    <property type="molecule type" value="Genomic_DNA"/>
</dbReference>
<dbReference type="HOGENOM" id="CLU_013955_0_0_5"/>
<dbReference type="PANTHER" id="PTHR42792">
    <property type="entry name" value="FLAGELLIN"/>
    <property type="match status" value="1"/>
</dbReference>
<evidence type="ECO:0000256" key="1">
    <source>
        <dbReference type="ARBA" id="ARBA00005709"/>
    </source>
</evidence>
<gene>
    <name evidence="6" type="ORF">BN1012_Phect309</name>
</gene>
<dbReference type="RefSeq" id="WP_043949452.1">
    <property type="nucleotide sequence ID" value="NZ_HG966617.1"/>
</dbReference>
<dbReference type="Pfam" id="PF00700">
    <property type="entry name" value="Flagellin_C"/>
    <property type="match status" value="1"/>
</dbReference>
<keyword evidence="6" id="KW-0282">Flagellum</keyword>
<proteinExistence type="inferred from homology"/>
<dbReference type="PATRIC" id="fig|1458461.3.peg.308"/>
<evidence type="ECO:0000256" key="3">
    <source>
        <dbReference type="RuleBase" id="RU362073"/>
    </source>
</evidence>
<dbReference type="GO" id="GO:0005198">
    <property type="term" value="F:structural molecule activity"/>
    <property type="evidence" value="ECO:0007669"/>
    <property type="project" value="UniProtKB-UniRule"/>
</dbReference>
<comment type="similarity">
    <text evidence="1 3">Belongs to the bacterial flagellin family.</text>
</comment>
<reference evidence="6 7" key="1">
    <citation type="journal article" date="2014" name="Front. Genet.">
        <title>Genome and metabolic network of "Candidatus Phaeomarinobacter ectocarpi" Ec32, a new candidate genus of Alphaproteobacteria frequently associated with brown algae.</title>
        <authorList>
            <person name="Dittami S.M."/>
            <person name="Barbeyron T."/>
            <person name="Boyen C."/>
            <person name="Cambefort J."/>
            <person name="Collet G."/>
            <person name="Delage L."/>
            <person name="Gobet A."/>
            <person name="Groisillier A."/>
            <person name="Leblanc C."/>
            <person name="Michel G."/>
            <person name="Scornet D."/>
            <person name="Siegel A."/>
            <person name="Tapia J.E."/>
            <person name="Tonon T."/>
        </authorList>
    </citation>
    <scope>NUCLEOTIDE SEQUENCE [LARGE SCALE GENOMIC DNA]</scope>
    <source>
        <strain evidence="6 7">Ec32</strain>
    </source>
</reference>
<sequence length="379" mass="39196">MGDIVLSAGIRSNLLSIQNTAKLLDQTQTRLATGLKVNGAIDDPTAFFTAQGLNNRARDLESLLSSMDQAIQTLDAADQGIQSVIKLIENAKATANQALETKVKASAATSTNSTAFVATTAVSTVTGIDAGDIFTIQVGTAAAIAVTVGASTSHVSALVATITGLTGVTASLTSEGKIKIEGDNGEDLTITDTTGSAANTLGVTGTATNGTNRRTFESDFNSLRVQMDQLVGDASYKGVNLLQANNDLTVFFNEGQTSSLTITSRLMDTSSGGLNISEIIAKAWTTDGSINSAIDQLDQAVNTLRQQASTFGGNLSVVETRSDFTENMINTLVGGASNLTVADTNEEGANLLALQTRQSLGTTALSLASQADQNVLQLF</sequence>
<evidence type="ECO:0000259" key="4">
    <source>
        <dbReference type="Pfam" id="PF00669"/>
    </source>
</evidence>
<keyword evidence="7" id="KW-1185">Reference proteome</keyword>
<dbReference type="AlphaFoldDB" id="X5M6A9"/>
<dbReference type="Pfam" id="PF00669">
    <property type="entry name" value="Flagellin_N"/>
    <property type="match status" value="1"/>
</dbReference>
<comment type="function">
    <text evidence="3">Flagellin is the subunit protein which polymerizes to form the filaments of bacterial flagella.</text>
</comment>
<dbReference type="KEGG" id="pect:BN1012_Phect309"/>
<keyword evidence="2 3" id="KW-0975">Bacterial flagellum</keyword>
<accession>X5M6A9</accession>
<dbReference type="PANTHER" id="PTHR42792:SF2">
    <property type="entry name" value="FLAGELLIN"/>
    <property type="match status" value="1"/>
</dbReference>
<protein>
    <recommendedName>
        <fullName evidence="3">Flagellin</fullName>
    </recommendedName>
</protein>
<dbReference type="OrthoDB" id="9808068at2"/>
<evidence type="ECO:0000313" key="6">
    <source>
        <dbReference type="EMBL" id="CDO58523.1"/>
    </source>
</evidence>
<dbReference type="GO" id="GO:0009288">
    <property type="term" value="C:bacterial-type flagellum"/>
    <property type="evidence" value="ECO:0007669"/>
    <property type="project" value="UniProtKB-SubCell"/>
</dbReference>
<keyword evidence="6" id="KW-0969">Cilium</keyword>
<dbReference type="Proteomes" id="UP000032160">
    <property type="component" value="Chromosome I"/>
</dbReference>
<evidence type="ECO:0000259" key="5">
    <source>
        <dbReference type="Pfam" id="PF00700"/>
    </source>
</evidence>
<comment type="subcellular location">
    <subcellularLocation>
        <location evidence="3">Secreted</location>
    </subcellularLocation>
    <subcellularLocation>
        <location evidence="3">Bacterial flagellum</location>
    </subcellularLocation>
</comment>
<keyword evidence="3" id="KW-0964">Secreted</keyword>
<dbReference type="InterPro" id="IPR001029">
    <property type="entry name" value="Flagellin_N"/>
</dbReference>
<dbReference type="InterPro" id="IPR046358">
    <property type="entry name" value="Flagellin_C"/>
</dbReference>
<dbReference type="InterPro" id="IPR001492">
    <property type="entry name" value="Flagellin"/>
</dbReference>